<protein>
    <submittedName>
        <fullName evidence="2">Methyltranfer_dom domain-containing protein</fullName>
    </submittedName>
</protein>
<dbReference type="SUPFAM" id="SSF53335">
    <property type="entry name" value="S-adenosyl-L-methionine-dependent methyltransferases"/>
    <property type="match status" value="1"/>
</dbReference>
<dbReference type="Proteomes" id="UP000076407">
    <property type="component" value="Unassembled WGS sequence"/>
</dbReference>
<dbReference type="CDD" id="cd02440">
    <property type="entry name" value="AdoMet_MTases"/>
    <property type="match status" value="1"/>
</dbReference>
<dbReference type="InterPro" id="IPR029063">
    <property type="entry name" value="SAM-dependent_MTases_sf"/>
</dbReference>
<dbReference type="EnsemblMetazoa" id="AQUA001231-RA">
    <property type="protein sequence ID" value="AQUA001231-PA"/>
    <property type="gene ID" value="AQUA001231"/>
</dbReference>
<dbReference type="STRING" id="34691.A0A182WUM5"/>
<dbReference type="AlphaFoldDB" id="A0A182WUM5"/>
<evidence type="ECO:0000259" key="1">
    <source>
        <dbReference type="Pfam" id="PF13679"/>
    </source>
</evidence>
<reference evidence="2" key="1">
    <citation type="submission" date="2020-05" db="UniProtKB">
        <authorList>
            <consortium name="EnsemblMetazoa"/>
        </authorList>
    </citation>
    <scope>IDENTIFICATION</scope>
    <source>
        <strain evidence="2">SANGQUA</strain>
    </source>
</reference>
<sequence length="611" mass="69619">MTSQEDGDINDVFEDIFLTEERIIEEHFHHGLADGRQERSVQEAEDYGHKKGSEIGREIGFYHTIVTEIASQPETAANEKAPALVQELLAALGKYPRENDPAVDLLHDLQRIRNTYRRLCALLKLPYKQQVDTIVRFLQPNLPFVNCHMVDYLTEQHWKRFVPVAMQSELRTVADYLQAKEIFWGQFEPSFDGEEHDGGCFPAVREFIKNTRQFRLGGTDARGTALTLDEFMDALSDCRRETRLKMTELMNVKKCHEVEVAAAVVASLCNGMAATQPDTSLEDILVIDAGDGKGYLSSRIALEHGIKVLGVDCNEANTSNAEKRRERLKTKIPKAVQKSNLEEDEHFTNLLQRGSLDTLYRTATQLIDFNTNLIELAQEYFPGGHHSTFCLCGLHTCGNLGPNCLRLFHENPTIKGICNVGCCYHLMQEQFVVDEFYNPTKVSDNPGYGFPMSKYLRGMSFYLGRNARNLAAESIERACTNRENPSDKLGYRALLQVVLLECGEKKSHQVGRLKCDGFVDYVRRSVRRLALEQRVSITDDSLQELEERFSAELEQLKVFYLIRQQFAPVVETLILLDRLLYLRECGHDRSFLVQLFEPVVSPRCYALIALK</sequence>
<evidence type="ECO:0000313" key="3">
    <source>
        <dbReference type="Proteomes" id="UP000076407"/>
    </source>
</evidence>
<dbReference type="Pfam" id="PF13679">
    <property type="entry name" value="Methyltransf_32"/>
    <property type="match status" value="1"/>
</dbReference>
<proteinExistence type="predicted"/>
<evidence type="ECO:0000313" key="2">
    <source>
        <dbReference type="EnsemblMetazoa" id="AQUA001231-PA"/>
    </source>
</evidence>
<dbReference type="VEuPathDB" id="VectorBase:AQUA001231"/>
<accession>A0A182WUM5</accession>
<dbReference type="InterPro" id="IPR025714">
    <property type="entry name" value="Methyltranfer_dom"/>
</dbReference>
<keyword evidence="3" id="KW-1185">Reference proteome</keyword>
<name>A0A182WUM5_ANOQN</name>
<dbReference type="InterPro" id="IPR052220">
    <property type="entry name" value="METTL25"/>
</dbReference>
<feature type="domain" description="Methyltransferase" evidence="1">
    <location>
        <begin position="253"/>
        <end position="430"/>
    </location>
</feature>
<dbReference type="PANTHER" id="PTHR12496:SF9">
    <property type="entry name" value="METHYLTRANSFERASE-LIKE PROTEIN 25-RELATED"/>
    <property type="match status" value="1"/>
</dbReference>
<dbReference type="PANTHER" id="PTHR12496">
    <property type="entry name" value="CGI-41 METHYLTRANSFERASE"/>
    <property type="match status" value="1"/>
</dbReference>
<organism evidence="2 3">
    <name type="scientific">Anopheles quadriannulatus</name>
    <name type="common">Mosquito</name>
    <dbReference type="NCBI Taxonomy" id="34691"/>
    <lineage>
        <taxon>Eukaryota</taxon>
        <taxon>Metazoa</taxon>
        <taxon>Ecdysozoa</taxon>
        <taxon>Arthropoda</taxon>
        <taxon>Hexapoda</taxon>
        <taxon>Insecta</taxon>
        <taxon>Pterygota</taxon>
        <taxon>Neoptera</taxon>
        <taxon>Endopterygota</taxon>
        <taxon>Diptera</taxon>
        <taxon>Nematocera</taxon>
        <taxon>Culicoidea</taxon>
        <taxon>Culicidae</taxon>
        <taxon>Anophelinae</taxon>
        <taxon>Anopheles</taxon>
    </lineage>
</organism>